<evidence type="ECO:0000259" key="1">
    <source>
        <dbReference type="Pfam" id="PF14033"/>
    </source>
</evidence>
<name>A0A9W7XNX2_9FUNG</name>
<keyword evidence="3" id="KW-1185">Reference proteome</keyword>
<proteinExistence type="predicted"/>
<comment type="caution">
    <text evidence="2">The sequence shown here is derived from an EMBL/GenBank/DDBJ whole genome shotgun (WGS) entry which is preliminary data.</text>
</comment>
<protein>
    <recommendedName>
        <fullName evidence="1">DUF4246 domain-containing protein</fullName>
    </recommendedName>
</protein>
<dbReference type="AlphaFoldDB" id="A0A9W7XNX2"/>
<feature type="domain" description="DUF4246" evidence="1">
    <location>
        <begin position="90"/>
        <end position="189"/>
    </location>
</feature>
<organism evidence="2 3">
    <name type="scientific">Coemansia asiatica</name>
    <dbReference type="NCBI Taxonomy" id="1052880"/>
    <lineage>
        <taxon>Eukaryota</taxon>
        <taxon>Fungi</taxon>
        <taxon>Fungi incertae sedis</taxon>
        <taxon>Zoopagomycota</taxon>
        <taxon>Kickxellomycotina</taxon>
        <taxon>Kickxellomycetes</taxon>
        <taxon>Kickxellales</taxon>
        <taxon>Kickxellaceae</taxon>
        <taxon>Coemansia</taxon>
    </lineage>
</organism>
<dbReference type="Proteomes" id="UP001145021">
    <property type="component" value="Unassembled WGS sequence"/>
</dbReference>
<evidence type="ECO:0000313" key="2">
    <source>
        <dbReference type="EMBL" id="KAJ1646739.1"/>
    </source>
</evidence>
<accession>A0A9W7XNX2</accession>
<dbReference type="InterPro" id="IPR025340">
    <property type="entry name" value="DUF4246"/>
</dbReference>
<dbReference type="InterPro" id="IPR049192">
    <property type="entry name" value="DUF4246_C"/>
</dbReference>
<dbReference type="PANTHER" id="PTHR33119:SF1">
    <property type="entry name" value="FE2OG DIOXYGENASE DOMAIN-CONTAINING PROTEIN"/>
    <property type="match status" value="1"/>
</dbReference>
<evidence type="ECO:0000313" key="3">
    <source>
        <dbReference type="Proteomes" id="UP001145021"/>
    </source>
</evidence>
<dbReference type="EMBL" id="JANBOH010000050">
    <property type="protein sequence ID" value="KAJ1646739.1"/>
    <property type="molecule type" value="Genomic_DNA"/>
</dbReference>
<gene>
    <name evidence="2" type="ORF">LPJ64_001784</name>
</gene>
<dbReference type="PANTHER" id="PTHR33119">
    <property type="entry name" value="IFI3P"/>
    <property type="match status" value="1"/>
</dbReference>
<reference evidence="2" key="1">
    <citation type="submission" date="2022-07" db="EMBL/GenBank/DDBJ databases">
        <title>Phylogenomic reconstructions and comparative analyses of Kickxellomycotina fungi.</title>
        <authorList>
            <person name="Reynolds N.K."/>
            <person name="Stajich J.E."/>
            <person name="Barry K."/>
            <person name="Grigoriev I.V."/>
            <person name="Crous P."/>
            <person name="Smith M.E."/>
        </authorList>
    </citation>
    <scope>NUCLEOTIDE SEQUENCE</scope>
    <source>
        <strain evidence="2">NBRC 105413</strain>
    </source>
</reference>
<feature type="non-terminal residue" evidence="2">
    <location>
        <position position="215"/>
    </location>
</feature>
<dbReference type="Pfam" id="PF14033">
    <property type="entry name" value="DUF4246"/>
    <property type="match status" value="1"/>
</dbReference>
<sequence length="215" mass="24330">MLDHLQPSSNLQPAEEGPSLKPLDQRLRELYPPGAIYIAYAETFNTLSERRIRSASGAIRMKTNWMTKMNDQTIRDRWTAEAVAQGLTEKEISYMFDELTYYATLHVPESKIFLSSVDRVWYSDELIDERTAGRLLEHAAVLEALPEKDWHPRSNDQVLNLIHPSLFPLNYSVTPFVETPIASPAAALELKSFGKFPGSITSWKSAIEAVFGNQS</sequence>